<dbReference type="SUPFAM" id="SSF57667">
    <property type="entry name" value="beta-beta-alpha zinc fingers"/>
    <property type="match status" value="1"/>
</dbReference>
<feature type="domain" description="C2H2-type" evidence="2">
    <location>
        <begin position="96"/>
        <end position="119"/>
    </location>
</feature>
<evidence type="ECO:0000259" key="2">
    <source>
        <dbReference type="PROSITE" id="PS50157"/>
    </source>
</evidence>
<accession>H3AWJ4</accession>
<keyword evidence="4" id="KW-1185">Reference proteome</keyword>
<dbReference type="GeneTree" id="ENSGT00950000183299"/>
<protein>
    <recommendedName>
        <fullName evidence="2">C2H2-type domain-containing protein</fullName>
    </recommendedName>
</protein>
<dbReference type="GO" id="GO:0008270">
    <property type="term" value="F:zinc ion binding"/>
    <property type="evidence" value="ECO:0007669"/>
    <property type="project" value="UniProtKB-KW"/>
</dbReference>
<reference evidence="3" key="2">
    <citation type="submission" date="2025-08" db="UniProtKB">
        <authorList>
            <consortium name="Ensembl"/>
        </authorList>
    </citation>
    <scope>IDENTIFICATION</scope>
</reference>
<dbReference type="eggNOG" id="KOG1075">
    <property type="taxonomic scope" value="Eukaryota"/>
</dbReference>
<dbReference type="InterPro" id="IPR036236">
    <property type="entry name" value="Znf_C2H2_sf"/>
</dbReference>
<dbReference type="Ensembl" id="ENSLACT00000014114.1">
    <property type="protein sequence ID" value="ENSLACP00000014015.1"/>
    <property type="gene ID" value="ENSLACG00000012337.1"/>
</dbReference>
<evidence type="ECO:0000313" key="4">
    <source>
        <dbReference type="Proteomes" id="UP000008672"/>
    </source>
</evidence>
<dbReference type="OMA" id="IQCHECR"/>
<dbReference type="HOGENOM" id="CLU_102580_0_0_1"/>
<sequence>MPDTRLPKKAFYSELKLGKRSRGGQFKRSKDCLKANLKNCDISVDTWEQDACDREQWRKMIHNDAAKFEANHILQAKQKRAQRKSRQNQALGQTGIQCHECRKTFLAKIGLYSHIRTHN</sequence>
<dbReference type="InParanoid" id="H3AWJ4"/>
<dbReference type="EMBL" id="AFYH01085332">
    <property type="status" value="NOT_ANNOTATED_CDS"/>
    <property type="molecule type" value="Genomic_DNA"/>
</dbReference>
<keyword evidence="1" id="KW-0862">Zinc</keyword>
<dbReference type="PROSITE" id="PS00028">
    <property type="entry name" value="ZINC_FINGER_C2H2_1"/>
    <property type="match status" value="1"/>
</dbReference>
<proteinExistence type="predicted"/>
<name>H3AWJ4_LATCH</name>
<dbReference type="InterPro" id="IPR013087">
    <property type="entry name" value="Znf_C2H2_type"/>
</dbReference>
<keyword evidence="1" id="KW-0863">Zinc-finger</keyword>
<reference evidence="4" key="1">
    <citation type="submission" date="2011-08" db="EMBL/GenBank/DDBJ databases">
        <title>The draft genome of Latimeria chalumnae.</title>
        <authorList>
            <person name="Di Palma F."/>
            <person name="Alfoldi J."/>
            <person name="Johnson J."/>
            <person name="Berlin A."/>
            <person name="Gnerre S."/>
            <person name="Jaffe D."/>
            <person name="MacCallum I."/>
            <person name="Young S."/>
            <person name="Walker B.J."/>
            <person name="Lander E."/>
            <person name="Lindblad-Toh K."/>
        </authorList>
    </citation>
    <scope>NUCLEOTIDE SEQUENCE [LARGE SCALE GENOMIC DNA]</scope>
    <source>
        <strain evidence="4">Wild caught</strain>
    </source>
</reference>
<dbReference type="Proteomes" id="UP000008672">
    <property type="component" value="Unassembled WGS sequence"/>
</dbReference>
<dbReference type="PROSITE" id="PS50157">
    <property type="entry name" value="ZINC_FINGER_C2H2_2"/>
    <property type="match status" value="1"/>
</dbReference>
<reference evidence="3" key="3">
    <citation type="submission" date="2025-09" db="UniProtKB">
        <authorList>
            <consortium name="Ensembl"/>
        </authorList>
    </citation>
    <scope>IDENTIFICATION</scope>
</reference>
<organism evidence="3 4">
    <name type="scientific">Latimeria chalumnae</name>
    <name type="common">Coelacanth</name>
    <dbReference type="NCBI Taxonomy" id="7897"/>
    <lineage>
        <taxon>Eukaryota</taxon>
        <taxon>Metazoa</taxon>
        <taxon>Chordata</taxon>
        <taxon>Craniata</taxon>
        <taxon>Vertebrata</taxon>
        <taxon>Euteleostomi</taxon>
        <taxon>Coelacanthiformes</taxon>
        <taxon>Coelacanthidae</taxon>
        <taxon>Latimeria</taxon>
    </lineage>
</organism>
<keyword evidence="1" id="KW-0479">Metal-binding</keyword>
<evidence type="ECO:0000256" key="1">
    <source>
        <dbReference type="PROSITE-ProRule" id="PRU00042"/>
    </source>
</evidence>
<evidence type="ECO:0000313" key="3">
    <source>
        <dbReference type="Ensembl" id="ENSLACP00000014015.1"/>
    </source>
</evidence>
<dbReference type="AlphaFoldDB" id="H3AWJ4"/>